<dbReference type="PANTHER" id="PTHR35046">
    <property type="entry name" value="ZINC KNUCKLE (CCHC-TYPE) FAMILY PROTEIN"/>
    <property type="match status" value="1"/>
</dbReference>
<evidence type="ECO:0000313" key="3">
    <source>
        <dbReference type="EMBL" id="RVW90917.1"/>
    </source>
</evidence>
<dbReference type="AlphaFoldDB" id="A0A438I2I0"/>
<dbReference type="Pfam" id="PF03732">
    <property type="entry name" value="Retrotrans_gag"/>
    <property type="match status" value="1"/>
</dbReference>
<reference evidence="3 4" key="1">
    <citation type="journal article" date="2018" name="PLoS Genet.">
        <title>Population sequencing reveals clonal diversity and ancestral inbreeding in the grapevine cultivar Chardonnay.</title>
        <authorList>
            <person name="Roach M.J."/>
            <person name="Johnson D.L."/>
            <person name="Bohlmann J."/>
            <person name="van Vuuren H.J."/>
            <person name="Jones S.J."/>
            <person name="Pretorius I.S."/>
            <person name="Schmidt S.A."/>
            <person name="Borneman A.R."/>
        </authorList>
    </citation>
    <scope>NUCLEOTIDE SEQUENCE [LARGE SCALE GENOMIC DNA]</scope>
    <source>
        <strain evidence="4">cv. Chardonnay</strain>
        <tissue evidence="3">Leaf</tissue>
    </source>
</reference>
<accession>A0A438I2I0</accession>
<dbReference type="EMBL" id="QGNW01000151">
    <property type="protein sequence ID" value="RVW90917.1"/>
    <property type="molecule type" value="Genomic_DNA"/>
</dbReference>
<proteinExistence type="predicted"/>
<organism evidence="3 4">
    <name type="scientific">Vitis vinifera</name>
    <name type="common">Grape</name>
    <dbReference type="NCBI Taxonomy" id="29760"/>
    <lineage>
        <taxon>Eukaryota</taxon>
        <taxon>Viridiplantae</taxon>
        <taxon>Streptophyta</taxon>
        <taxon>Embryophyta</taxon>
        <taxon>Tracheophyta</taxon>
        <taxon>Spermatophyta</taxon>
        <taxon>Magnoliopsida</taxon>
        <taxon>eudicotyledons</taxon>
        <taxon>Gunneridae</taxon>
        <taxon>Pentapetalae</taxon>
        <taxon>rosids</taxon>
        <taxon>Vitales</taxon>
        <taxon>Vitaceae</taxon>
        <taxon>Viteae</taxon>
        <taxon>Vitis</taxon>
    </lineage>
</organism>
<evidence type="ECO:0000256" key="1">
    <source>
        <dbReference type="SAM" id="MobiDB-lite"/>
    </source>
</evidence>
<sequence length="273" mass="31675">MKEHFLPTDYEQLMYTKLFSLKQGTKSVEEYTEEFHELSIRNQVRESDAQLAARYKAGLRMEIQLEMIAAHTYTVDDVYQLALKIEEGLKFRVSRHPSSQIGSTFSNRTTSKPLSTSNFRTSIHVNGGDNTQPNFECGSSECNIPFGKDFEESVWCEVLPIKVSHILLGRPWLFDRKVQHDGYENTYALIHNGRKKILRPMKEVPPIKKSDENAQPKKVLTMCQFENESKETKVIFALMARKVEEFKEQDKEYPANARKILDDFSDLWPVRVT</sequence>
<dbReference type="Proteomes" id="UP000288805">
    <property type="component" value="Unassembled WGS sequence"/>
</dbReference>
<gene>
    <name evidence="3" type="ORF">CK203_028592</name>
</gene>
<comment type="caution">
    <text evidence="3">The sequence shown here is derived from an EMBL/GenBank/DDBJ whole genome shotgun (WGS) entry which is preliminary data.</text>
</comment>
<dbReference type="InterPro" id="IPR005162">
    <property type="entry name" value="Retrotrans_gag_dom"/>
</dbReference>
<evidence type="ECO:0000313" key="4">
    <source>
        <dbReference type="Proteomes" id="UP000288805"/>
    </source>
</evidence>
<evidence type="ECO:0000259" key="2">
    <source>
        <dbReference type="Pfam" id="PF03732"/>
    </source>
</evidence>
<feature type="domain" description="Retrotransposon gag" evidence="2">
    <location>
        <begin position="1"/>
        <end position="60"/>
    </location>
</feature>
<dbReference type="PANTHER" id="PTHR35046:SF26">
    <property type="entry name" value="RNA-DIRECTED DNA POLYMERASE"/>
    <property type="match status" value="1"/>
</dbReference>
<protein>
    <recommendedName>
        <fullName evidence="2">Retrotransposon gag domain-containing protein</fullName>
    </recommendedName>
</protein>
<name>A0A438I2I0_VITVI</name>
<feature type="region of interest" description="Disordered" evidence="1">
    <location>
        <begin position="101"/>
        <end position="122"/>
    </location>
</feature>